<name>A0A314XXF7_PRUYE</name>
<gene>
    <name evidence="1" type="ORF">Pyn_14464</name>
</gene>
<sequence>MVSYVYKWWKQNYAKGVAKPGQGGVQKRATVTNNARIGRVQSMVLAMESFQEKLFLLFRMLIVKSVTHVMDVLVV</sequence>
<comment type="caution">
    <text evidence="1">The sequence shown here is derived from an EMBL/GenBank/DDBJ whole genome shotgun (WGS) entry which is preliminary data.</text>
</comment>
<evidence type="ECO:0000313" key="1">
    <source>
        <dbReference type="EMBL" id="PQP97486.1"/>
    </source>
</evidence>
<keyword evidence="2" id="KW-1185">Reference proteome</keyword>
<reference evidence="1 2" key="1">
    <citation type="submission" date="2018-02" db="EMBL/GenBank/DDBJ databases">
        <title>Draft genome of wild Prunus yedoensis var. nudiflora.</title>
        <authorList>
            <person name="Baek S."/>
            <person name="Kim J.-H."/>
            <person name="Choi K."/>
            <person name="Kim G.-B."/>
            <person name="Cho A."/>
            <person name="Jang H."/>
            <person name="Shin C.-H."/>
            <person name="Yu H.-J."/>
            <person name="Mun J.-H."/>
        </authorList>
    </citation>
    <scope>NUCLEOTIDE SEQUENCE [LARGE SCALE GENOMIC DNA]</scope>
    <source>
        <strain evidence="2">cv. Jeju island</strain>
        <tissue evidence="1">Leaf</tissue>
    </source>
</reference>
<protein>
    <submittedName>
        <fullName evidence="1">Uncharacterized protein</fullName>
    </submittedName>
</protein>
<dbReference type="AlphaFoldDB" id="A0A314XXF7"/>
<organism evidence="1 2">
    <name type="scientific">Prunus yedoensis var. nudiflora</name>
    <dbReference type="NCBI Taxonomy" id="2094558"/>
    <lineage>
        <taxon>Eukaryota</taxon>
        <taxon>Viridiplantae</taxon>
        <taxon>Streptophyta</taxon>
        <taxon>Embryophyta</taxon>
        <taxon>Tracheophyta</taxon>
        <taxon>Spermatophyta</taxon>
        <taxon>Magnoliopsida</taxon>
        <taxon>eudicotyledons</taxon>
        <taxon>Gunneridae</taxon>
        <taxon>Pentapetalae</taxon>
        <taxon>rosids</taxon>
        <taxon>fabids</taxon>
        <taxon>Rosales</taxon>
        <taxon>Rosaceae</taxon>
        <taxon>Amygdaloideae</taxon>
        <taxon>Amygdaleae</taxon>
        <taxon>Prunus</taxon>
    </lineage>
</organism>
<dbReference type="EMBL" id="PJQY01001975">
    <property type="protein sequence ID" value="PQP97486.1"/>
    <property type="molecule type" value="Genomic_DNA"/>
</dbReference>
<evidence type="ECO:0000313" key="2">
    <source>
        <dbReference type="Proteomes" id="UP000250321"/>
    </source>
</evidence>
<dbReference type="Proteomes" id="UP000250321">
    <property type="component" value="Unassembled WGS sequence"/>
</dbReference>
<accession>A0A314XXF7</accession>
<proteinExistence type="predicted"/>